<reference evidence="5 6" key="1">
    <citation type="submission" date="2020-06" db="EMBL/GenBank/DDBJ databases">
        <title>Transcriptomic and genomic resources for Thalictrum thalictroides and T. hernandezii: Facilitating candidate gene discovery in an emerging model plant lineage.</title>
        <authorList>
            <person name="Arias T."/>
            <person name="Riano-Pachon D.M."/>
            <person name="Di Stilio V.S."/>
        </authorList>
    </citation>
    <scope>NUCLEOTIDE SEQUENCE [LARGE SCALE GENOMIC DNA]</scope>
    <source>
        <strain evidence="6">cv. WT478/WT964</strain>
        <tissue evidence="5">Leaves</tissue>
    </source>
</reference>
<dbReference type="GO" id="GO:0006357">
    <property type="term" value="P:regulation of transcription by RNA polymerase II"/>
    <property type="evidence" value="ECO:0007669"/>
    <property type="project" value="TreeGrafter"/>
</dbReference>
<evidence type="ECO:0000313" key="6">
    <source>
        <dbReference type="Proteomes" id="UP000554482"/>
    </source>
</evidence>
<sequence>MYICKHLCQETGGFYTVALDESHFKELVLEHVPPPPAIAEFAICGLTLVSSPHLASSYHHLFPITTFNEVASTILNNPHRKLPKTCFGCQQTLPVPGKKPSLRVACPKCNQHFCLDCDIYIHENLHNCPGCESQNSKAVTEE</sequence>
<dbReference type="SUPFAM" id="SSF57889">
    <property type="entry name" value="Cysteine-rich domain"/>
    <property type="match status" value="1"/>
</dbReference>
<dbReference type="Proteomes" id="UP000554482">
    <property type="component" value="Unassembled WGS sequence"/>
</dbReference>
<dbReference type="GO" id="GO:0006289">
    <property type="term" value="P:nucleotide-excision repair"/>
    <property type="evidence" value="ECO:0007669"/>
    <property type="project" value="InterPro"/>
</dbReference>
<comment type="caution">
    <text evidence="5">The sequence shown here is derived from an EMBL/GenBank/DDBJ whole genome shotgun (WGS) entry which is preliminary data.</text>
</comment>
<organism evidence="5 6">
    <name type="scientific">Thalictrum thalictroides</name>
    <name type="common">Rue-anemone</name>
    <name type="synonym">Anemone thalictroides</name>
    <dbReference type="NCBI Taxonomy" id="46969"/>
    <lineage>
        <taxon>Eukaryota</taxon>
        <taxon>Viridiplantae</taxon>
        <taxon>Streptophyta</taxon>
        <taxon>Embryophyta</taxon>
        <taxon>Tracheophyta</taxon>
        <taxon>Spermatophyta</taxon>
        <taxon>Magnoliopsida</taxon>
        <taxon>Ranunculales</taxon>
        <taxon>Ranunculaceae</taxon>
        <taxon>Thalictroideae</taxon>
        <taxon>Thalictrum</taxon>
    </lineage>
</organism>
<keyword evidence="2" id="KW-0862">Zinc</keyword>
<dbReference type="InterPro" id="IPR012170">
    <property type="entry name" value="TFIIH_SSL1/p44"/>
</dbReference>
<name>A0A7J6VAD9_THATH</name>
<dbReference type="FunFam" id="3.30.40.10:FF:000449">
    <property type="entry name" value="General transcription factor IIH subunit"/>
    <property type="match status" value="1"/>
</dbReference>
<evidence type="ECO:0000256" key="3">
    <source>
        <dbReference type="ARBA" id="ARBA00070126"/>
    </source>
</evidence>
<keyword evidence="1" id="KW-0479">Metal-binding</keyword>
<dbReference type="PROSITE" id="PS00028">
    <property type="entry name" value="ZINC_FINGER_C2H2_1"/>
    <property type="match status" value="1"/>
</dbReference>
<dbReference type="InterPro" id="IPR046349">
    <property type="entry name" value="C1-like_sf"/>
</dbReference>
<dbReference type="OrthoDB" id="284275at2759"/>
<dbReference type="PANTHER" id="PTHR12695:SF2">
    <property type="entry name" value="GENERAL TRANSCRIPTION FACTOR IIH SUBUNIT 2-RELATED"/>
    <property type="match status" value="1"/>
</dbReference>
<dbReference type="GO" id="GO:0005675">
    <property type="term" value="C:transcription factor TFIIH holo complex"/>
    <property type="evidence" value="ECO:0007669"/>
    <property type="project" value="TreeGrafter"/>
</dbReference>
<protein>
    <recommendedName>
        <fullName evidence="3">General transcription factor IIH subunit 2</fullName>
    </recommendedName>
</protein>
<evidence type="ECO:0000313" key="5">
    <source>
        <dbReference type="EMBL" id="KAF5181638.1"/>
    </source>
</evidence>
<dbReference type="InterPro" id="IPR007198">
    <property type="entry name" value="Ssl1-like"/>
</dbReference>
<dbReference type="InterPro" id="IPR013087">
    <property type="entry name" value="Znf_C2H2_type"/>
</dbReference>
<proteinExistence type="predicted"/>
<dbReference type="InterPro" id="IPR004595">
    <property type="entry name" value="TFIIH_C1-like_dom"/>
</dbReference>
<evidence type="ECO:0000256" key="2">
    <source>
        <dbReference type="ARBA" id="ARBA00022833"/>
    </source>
</evidence>
<dbReference type="InterPro" id="IPR036465">
    <property type="entry name" value="vWFA_dom_sf"/>
</dbReference>
<dbReference type="Pfam" id="PF04056">
    <property type="entry name" value="Ssl1"/>
    <property type="match status" value="1"/>
</dbReference>
<dbReference type="InterPro" id="IPR013083">
    <property type="entry name" value="Znf_RING/FYVE/PHD"/>
</dbReference>
<dbReference type="AlphaFoldDB" id="A0A7J6VAD9"/>
<dbReference type="Gene3D" id="3.30.40.10">
    <property type="entry name" value="Zinc/RING finger domain, C3HC4 (zinc finger)"/>
    <property type="match status" value="1"/>
</dbReference>
<dbReference type="EMBL" id="JABWDY010035932">
    <property type="protein sequence ID" value="KAF5181638.1"/>
    <property type="molecule type" value="Genomic_DNA"/>
</dbReference>
<accession>A0A7J6VAD9</accession>
<dbReference type="GO" id="GO:0006351">
    <property type="term" value="P:DNA-templated transcription"/>
    <property type="evidence" value="ECO:0007669"/>
    <property type="project" value="InterPro"/>
</dbReference>
<gene>
    <name evidence="5" type="ORF">FRX31_028775</name>
</gene>
<dbReference type="GO" id="GO:0000439">
    <property type="term" value="C:transcription factor TFIIH core complex"/>
    <property type="evidence" value="ECO:0007669"/>
    <property type="project" value="InterPro"/>
</dbReference>
<keyword evidence="6" id="KW-1185">Reference proteome</keyword>
<feature type="domain" description="C2H2-type" evidence="4">
    <location>
        <begin position="106"/>
        <end position="126"/>
    </location>
</feature>
<dbReference type="GO" id="GO:0008270">
    <property type="term" value="F:zinc ion binding"/>
    <property type="evidence" value="ECO:0007669"/>
    <property type="project" value="InterPro"/>
</dbReference>
<dbReference type="Pfam" id="PF07975">
    <property type="entry name" value="C1_4"/>
    <property type="match status" value="1"/>
</dbReference>
<evidence type="ECO:0000256" key="1">
    <source>
        <dbReference type="ARBA" id="ARBA00022723"/>
    </source>
</evidence>
<dbReference type="SMART" id="SM01047">
    <property type="entry name" value="C1_4"/>
    <property type="match status" value="1"/>
</dbReference>
<evidence type="ECO:0000259" key="4">
    <source>
        <dbReference type="PROSITE" id="PS00028"/>
    </source>
</evidence>
<dbReference type="NCBIfam" id="TIGR00622">
    <property type="entry name" value="ssl1"/>
    <property type="match status" value="1"/>
</dbReference>
<dbReference type="Gene3D" id="3.40.50.410">
    <property type="entry name" value="von Willebrand factor, type A domain"/>
    <property type="match status" value="1"/>
</dbReference>
<dbReference type="PANTHER" id="PTHR12695">
    <property type="entry name" value="GENERAL TRANSCRIPTION FACTOR IIH SUBUNIT 2"/>
    <property type="match status" value="1"/>
</dbReference>